<dbReference type="OrthoDB" id="7301318at2"/>
<gene>
    <name evidence="2" type="ORF">jaqu_29890</name>
</gene>
<dbReference type="AlphaFoldDB" id="A0A0D1EEH3"/>
<dbReference type="RefSeq" id="WP_052500995.1">
    <property type="nucleotide sequence ID" value="NZ_FZPF01000009.1"/>
</dbReference>
<reference evidence="2 3" key="1">
    <citation type="submission" date="2015-02" db="EMBL/GenBank/DDBJ databases">
        <title>Genome Sequence of Jannaschia aquimarina DSM28248, a member of the Roseobacter clade.</title>
        <authorList>
            <person name="Voget S."/>
            <person name="Daniel R."/>
        </authorList>
    </citation>
    <scope>NUCLEOTIDE SEQUENCE [LARGE SCALE GENOMIC DNA]</scope>
    <source>
        <strain evidence="2 3">GSW-M26</strain>
    </source>
</reference>
<evidence type="ECO:0000313" key="3">
    <source>
        <dbReference type="Proteomes" id="UP000032232"/>
    </source>
</evidence>
<proteinExistence type="predicted"/>
<keyword evidence="2" id="KW-0808">Transferase</keyword>
<dbReference type="PATRIC" id="fig|935700.4.peg.3090"/>
<dbReference type="Proteomes" id="UP000032232">
    <property type="component" value="Unassembled WGS sequence"/>
</dbReference>
<evidence type="ECO:0000259" key="1">
    <source>
        <dbReference type="PROSITE" id="PS51186"/>
    </source>
</evidence>
<dbReference type="InterPro" id="IPR000182">
    <property type="entry name" value="GNAT_dom"/>
</dbReference>
<dbReference type="PROSITE" id="PS51186">
    <property type="entry name" value="GNAT"/>
    <property type="match status" value="1"/>
</dbReference>
<dbReference type="EMBL" id="JYFE01000052">
    <property type="protein sequence ID" value="KIT15286.1"/>
    <property type="molecule type" value="Genomic_DNA"/>
</dbReference>
<accession>A0A0D1EEH3</accession>
<dbReference type="Pfam" id="PF00583">
    <property type="entry name" value="Acetyltransf_1"/>
    <property type="match status" value="1"/>
</dbReference>
<dbReference type="Gene3D" id="3.40.630.30">
    <property type="match status" value="1"/>
</dbReference>
<evidence type="ECO:0000313" key="2">
    <source>
        <dbReference type="EMBL" id="KIT15286.1"/>
    </source>
</evidence>
<comment type="caution">
    <text evidence="2">The sequence shown here is derived from an EMBL/GenBank/DDBJ whole genome shotgun (WGS) entry which is preliminary data.</text>
</comment>
<protein>
    <submittedName>
        <fullName evidence="2">Acetyltransferase (GNAT) family protein</fullName>
    </submittedName>
</protein>
<organism evidence="2 3">
    <name type="scientific">Jannaschia aquimarina</name>
    <dbReference type="NCBI Taxonomy" id="935700"/>
    <lineage>
        <taxon>Bacteria</taxon>
        <taxon>Pseudomonadati</taxon>
        <taxon>Pseudomonadota</taxon>
        <taxon>Alphaproteobacteria</taxon>
        <taxon>Rhodobacterales</taxon>
        <taxon>Roseobacteraceae</taxon>
        <taxon>Jannaschia</taxon>
    </lineage>
</organism>
<sequence length="238" mass="25408">MSLPDAPAIMAAIRATWPPSGLERSGPFDLPAETRGTRRATSARLRPGATATEADIAEVERIRPGTVFGTTDDHEDALVALLRARGYGEGGISDLMAGPVAPLLGDLPPVSGFAHWPPLAVAEALWDDDGNDATRRAPMMRAPEPRVAILLRHSDRAAGALFVGIHDRIAVLHLVLTLPRFRRQGVGIIGMRHAAVWAAGQGATHLALPVEASNAAAVALYRRAGLERRGGYRYWSKT</sequence>
<dbReference type="CDD" id="cd04301">
    <property type="entry name" value="NAT_SF"/>
    <property type="match status" value="1"/>
</dbReference>
<dbReference type="GO" id="GO:0016747">
    <property type="term" value="F:acyltransferase activity, transferring groups other than amino-acyl groups"/>
    <property type="evidence" value="ECO:0007669"/>
    <property type="project" value="InterPro"/>
</dbReference>
<feature type="domain" description="N-acetyltransferase" evidence="1">
    <location>
        <begin position="105"/>
        <end position="238"/>
    </location>
</feature>
<dbReference type="SUPFAM" id="SSF55729">
    <property type="entry name" value="Acyl-CoA N-acyltransferases (Nat)"/>
    <property type="match status" value="1"/>
</dbReference>
<dbReference type="STRING" id="935700.jaqu_29890"/>
<dbReference type="InterPro" id="IPR016181">
    <property type="entry name" value="Acyl_CoA_acyltransferase"/>
</dbReference>
<keyword evidence="3" id="KW-1185">Reference proteome</keyword>
<name>A0A0D1EEH3_9RHOB</name>